<sequence>MRTDARERRQRIIDAACDLFRTHHPAEVTMERVAERAQVGIATVYRNFPGRAALILTCSFYLLEVVETIELDTLTRLSADPSRADQTWRGFVLSLVDLGTGALIPALAPAPLEELGEEGARHRALVRQRTQAILDVAAHHGLVSPDLLAHEFITQLAVLTRPPVPGVRSLNSDVTAQLVAAYLDHQHTLGQAGTQGHGTRGRSARE</sequence>
<evidence type="ECO:0000259" key="5">
    <source>
        <dbReference type="PROSITE" id="PS50977"/>
    </source>
</evidence>
<dbReference type="GO" id="GO:0003700">
    <property type="term" value="F:DNA-binding transcription factor activity"/>
    <property type="evidence" value="ECO:0007669"/>
    <property type="project" value="TreeGrafter"/>
</dbReference>
<dbReference type="AlphaFoldDB" id="A0A0Q1DZ01"/>
<dbReference type="SUPFAM" id="SSF48498">
    <property type="entry name" value="Tetracyclin repressor-like, C-terminal domain"/>
    <property type="match status" value="1"/>
</dbReference>
<dbReference type="PANTHER" id="PTHR30055">
    <property type="entry name" value="HTH-TYPE TRANSCRIPTIONAL REGULATOR RUTR"/>
    <property type="match status" value="1"/>
</dbReference>
<accession>A0A0Q1DZ01</accession>
<proteinExistence type="predicted"/>
<gene>
    <name evidence="6" type="ORF">Cocul_00629</name>
</gene>
<comment type="caution">
    <text evidence="6">The sequence shown here is derived from an EMBL/GenBank/DDBJ whole genome shotgun (WGS) entry which is preliminary data.</text>
</comment>
<keyword evidence="1" id="KW-0805">Transcription regulation</keyword>
<feature type="domain" description="HTH tetR-type" evidence="5">
    <location>
        <begin position="6"/>
        <end position="66"/>
    </location>
</feature>
<dbReference type="Proteomes" id="UP000050517">
    <property type="component" value="Unassembled WGS sequence"/>
</dbReference>
<organism evidence="6 7">
    <name type="scientific">Corynebacterium oculi</name>
    <dbReference type="NCBI Taxonomy" id="1544416"/>
    <lineage>
        <taxon>Bacteria</taxon>
        <taxon>Bacillati</taxon>
        <taxon>Actinomycetota</taxon>
        <taxon>Actinomycetes</taxon>
        <taxon>Mycobacteriales</taxon>
        <taxon>Corynebacteriaceae</taxon>
        <taxon>Corynebacterium</taxon>
    </lineage>
</organism>
<dbReference type="PROSITE" id="PS50977">
    <property type="entry name" value="HTH_TETR_2"/>
    <property type="match status" value="1"/>
</dbReference>
<reference evidence="6 7" key="1">
    <citation type="submission" date="2015-10" db="EMBL/GenBank/DDBJ databases">
        <title>Corynebacteirum lowii and Corynebacterium oculi species nova, derived from human clinical disease and and emended description of Corynebacterium mastiditis.</title>
        <authorList>
            <person name="Bernard K."/>
            <person name="Pacheco A.L."/>
            <person name="Mcdougall C."/>
            <person name="Burtx T."/>
            <person name="Weibe D."/>
            <person name="Tyler S."/>
            <person name="Olson A.B."/>
            <person name="Cnockaert M."/>
            <person name="Eguchi H."/>
            <person name="Kuwahara T."/>
            <person name="Nakayama-Imaohji H."/>
            <person name="Boudewijins M."/>
            <person name="Van Hoecke F."/>
            <person name="Bernier A.-M."/>
            <person name="Vandamme P."/>
        </authorList>
    </citation>
    <scope>NUCLEOTIDE SEQUENCE [LARGE SCALE GENOMIC DNA]</scope>
    <source>
        <strain evidence="6 7">NML 130210</strain>
    </source>
</reference>
<dbReference type="Pfam" id="PF00440">
    <property type="entry name" value="TetR_N"/>
    <property type="match status" value="1"/>
</dbReference>
<dbReference type="SUPFAM" id="SSF46689">
    <property type="entry name" value="Homeodomain-like"/>
    <property type="match status" value="1"/>
</dbReference>
<keyword evidence="3" id="KW-0804">Transcription</keyword>
<dbReference type="Gene3D" id="1.10.357.10">
    <property type="entry name" value="Tetracycline Repressor, domain 2"/>
    <property type="match status" value="1"/>
</dbReference>
<evidence type="ECO:0000256" key="4">
    <source>
        <dbReference type="PROSITE-ProRule" id="PRU00335"/>
    </source>
</evidence>
<keyword evidence="2 4" id="KW-0238">DNA-binding</keyword>
<dbReference type="OrthoDB" id="9795011at2"/>
<dbReference type="InterPro" id="IPR001647">
    <property type="entry name" value="HTH_TetR"/>
</dbReference>
<evidence type="ECO:0000313" key="6">
    <source>
        <dbReference type="EMBL" id="KQB85483.1"/>
    </source>
</evidence>
<dbReference type="InterPro" id="IPR009057">
    <property type="entry name" value="Homeodomain-like_sf"/>
</dbReference>
<evidence type="ECO:0000256" key="1">
    <source>
        <dbReference type="ARBA" id="ARBA00023015"/>
    </source>
</evidence>
<protein>
    <submittedName>
        <fullName evidence="6">TetR family protein</fullName>
    </submittedName>
</protein>
<evidence type="ECO:0000313" key="7">
    <source>
        <dbReference type="Proteomes" id="UP000050517"/>
    </source>
</evidence>
<dbReference type="InterPro" id="IPR036271">
    <property type="entry name" value="Tet_transcr_reg_TetR-rel_C_sf"/>
</dbReference>
<keyword evidence="7" id="KW-1185">Reference proteome</keyword>
<name>A0A0Q1DZ01_9CORY</name>
<dbReference type="EMBL" id="LKST01000001">
    <property type="protein sequence ID" value="KQB85483.1"/>
    <property type="molecule type" value="Genomic_DNA"/>
</dbReference>
<dbReference type="PATRIC" id="fig|1544416.3.peg.630"/>
<feature type="DNA-binding region" description="H-T-H motif" evidence="4">
    <location>
        <begin position="29"/>
        <end position="48"/>
    </location>
</feature>
<dbReference type="GO" id="GO:0000976">
    <property type="term" value="F:transcription cis-regulatory region binding"/>
    <property type="evidence" value="ECO:0007669"/>
    <property type="project" value="TreeGrafter"/>
</dbReference>
<dbReference type="STRING" id="1544416.Cocul_00629"/>
<evidence type="ECO:0000256" key="2">
    <source>
        <dbReference type="ARBA" id="ARBA00023125"/>
    </source>
</evidence>
<dbReference type="RefSeq" id="WP_055121807.1">
    <property type="nucleotide sequence ID" value="NZ_LKST01000001.1"/>
</dbReference>
<dbReference type="PANTHER" id="PTHR30055:SF234">
    <property type="entry name" value="HTH-TYPE TRANSCRIPTIONAL REGULATOR BETI"/>
    <property type="match status" value="1"/>
</dbReference>
<dbReference type="InterPro" id="IPR050109">
    <property type="entry name" value="HTH-type_TetR-like_transc_reg"/>
</dbReference>
<evidence type="ECO:0000256" key="3">
    <source>
        <dbReference type="ARBA" id="ARBA00023163"/>
    </source>
</evidence>